<sequence>MPRARGWHRRKRVYWSPQGLFPYSQAHVLLTMTSPVPKVGRASAPLADSGSVPLVIEEEMDVAFGHLRSKKTAPGPDGIPGRVLYMTREFLEARHRKLVNQCLLAGQFPKSWKDGLLCLIMLDAPSAYRPIVLLNEIGIVFEKILTYRLVGYLETVSPGHSVVQYVESLKALTDEAVK</sequence>
<evidence type="ECO:0000313" key="1">
    <source>
        <dbReference type="EMBL" id="CAH2226652.1"/>
    </source>
</evidence>
<organism evidence="1 2">
    <name type="scientific">Pararge aegeria aegeria</name>
    <dbReference type="NCBI Taxonomy" id="348720"/>
    <lineage>
        <taxon>Eukaryota</taxon>
        <taxon>Metazoa</taxon>
        <taxon>Ecdysozoa</taxon>
        <taxon>Arthropoda</taxon>
        <taxon>Hexapoda</taxon>
        <taxon>Insecta</taxon>
        <taxon>Pterygota</taxon>
        <taxon>Neoptera</taxon>
        <taxon>Endopterygota</taxon>
        <taxon>Lepidoptera</taxon>
        <taxon>Glossata</taxon>
        <taxon>Ditrysia</taxon>
        <taxon>Papilionoidea</taxon>
        <taxon>Nymphalidae</taxon>
        <taxon>Satyrinae</taxon>
        <taxon>Satyrini</taxon>
        <taxon>Parargina</taxon>
        <taxon>Pararge</taxon>
    </lineage>
</organism>
<proteinExistence type="predicted"/>
<dbReference type="AlphaFoldDB" id="A0A8S4QX10"/>
<protein>
    <submittedName>
        <fullName evidence="1">Jg6928 protein</fullName>
    </submittedName>
</protein>
<dbReference type="OrthoDB" id="415822at2759"/>
<accession>A0A8S4QX10</accession>
<gene>
    <name evidence="1" type="primary">jg6928</name>
    <name evidence="1" type="ORF">PAEG_LOCUS7347</name>
</gene>
<dbReference type="PANTHER" id="PTHR19446">
    <property type="entry name" value="REVERSE TRANSCRIPTASES"/>
    <property type="match status" value="1"/>
</dbReference>
<reference evidence="1" key="1">
    <citation type="submission" date="2022-03" db="EMBL/GenBank/DDBJ databases">
        <authorList>
            <person name="Lindestad O."/>
        </authorList>
    </citation>
    <scope>NUCLEOTIDE SEQUENCE</scope>
</reference>
<dbReference type="EMBL" id="CAKXAJ010021750">
    <property type="protein sequence ID" value="CAH2226652.1"/>
    <property type="molecule type" value="Genomic_DNA"/>
</dbReference>
<evidence type="ECO:0000313" key="2">
    <source>
        <dbReference type="Proteomes" id="UP000838756"/>
    </source>
</evidence>
<keyword evidence="2" id="KW-1185">Reference proteome</keyword>
<comment type="caution">
    <text evidence="1">The sequence shown here is derived from an EMBL/GenBank/DDBJ whole genome shotgun (WGS) entry which is preliminary data.</text>
</comment>
<dbReference type="Proteomes" id="UP000838756">
    <property type="component" value="Unassembled WGS sequence"/>
</dbReference>
<name>A0A8S4QX10_9NEOP</name>